<sequence>MHQGRRRRHKEVSFERALHQHGELCDCPRPTLINIVPSGYLAAFRMIRITAALRSTKLLHRCWSFSCHAGVSQCRESSGGTPLVE</sequence>
<comment type="caution">
    <text evidence="1">The sequence shown here is derived from an EMBL/GenBank/DDBJ whole genome shotgun (WGS) entry which is preliminary data.</text>
</comment>
<feature type="non-terminal residue" evidence="1">
    <location>
        <position position="85"/>
    </location>
</feature>
<name>A0AAQ4F240_AMBAM</name>
<organism evidence="1 2">
    <name type="scientific">Amblyomma americanum</name>
    <name type="common">Lone star tick</name>
    <dbReference type="NCBI Taxonomy" id="6943"/>
    <lineage>
        <taxon>Eukaryota</taxon>
        <taxon>Metazoa</taxon>
        <taxon>Ecdysozoa</taxon>
        <taxon>Arthropoda</taxon>
        <taxon>Chelicerata</taxon>
        <taxon>Arachnida</taxon>
        <taxon>Acari</taxon>
        <taxon>Parasitiformes</taxon>
        <taxon>Ixodida</taxon>
        <taxon>Ixodoidea</taxon>
        <taxon>Ixodidae</taxon>
        <taxon>Amblyomminae</taxon>
        <taxon>Amblyomma</taxon>
    </lineage>
</organism>
<proteinExistence type="predicted"/>
<reference evidence="1 2" key="1">
    <citation type="journal article" date="2023" name="Arcadia Sci">
        <title>De novo assembly of a long-read Amblyomma americanum tick genome.</title>
        <authorList>
            <person name="Chou S."/>
            <person name="Poskanzer K.E."/>
            <person name="Rollins M."/>
            <person name="Thuy-Boun P.S."/>
        </authorList>
    </citation>
    <scope>NUCLEOTIDE SEQUENCE [LARGE SCALE GENOMIC DNA]</scope>
    <source>
        <strain evidence="1">F_SG_1</strain>
        <tissue evidence="1">Salivary glands</tissue>
    </source>
</reference>
<dbReference type="EMBL" id="JARKHS020008388">
    <property type="protein sequence ID" value="KAK8780822.1"/>
    <property type="molecule type" value="Genomic_DNA"/>
</dbReference>
<evidence type="ECO:0000313" key="1">
    <source>
        <dbReference type="EMBL" id="KAK8780822.1"/>
    </source>
</evidence>
<accession>A0AAQ4F240</accession>
<dbReference type="Proteomes" id="UP001321473">
    <property type="component" value="Unassembled WGS sequence"/>
</dbReference>
<evidence type="ECO:0000313" key="2">
    <source>
        <dbReference type="Proteomes" id="UP001321473"/>
    </source>
</evidence>
<dbReference type="AlphaFoldDB" id="A0AAQ4F240"/>
<gene>
    <name evidence="1" type="ORF">V5799_017835</name>
</gene>
<protein>
    <submittedName>
        <fullName evidence="1">Uncharacterized protein</fullName>
    </submittedName>
</protein>
<keyword evidence="2" id="KW-1185">Reference proteome</keyword>